<evidence type="ECO:0000313" key="4">
    <source>
        <dbReference type="Proteomes" id="UP001152024"/>
    </source>
</evidence>
<organism evidence="3 4">
    <name type="scientific">Fusarium equiseti</name>
    <name type="common">Fusarium scirpi</name>
    <dbReference type="NCBI Taxonomy" id="61235"/>
    <lineage>
        <taxon>Eukaryota</taxon>
        <taxon>Fungi</taxon>
        <taxon>Dikarya</taxon>
        <taxon>Ascomycota</taxon>
        <taxon>Pezizomycotina</taxon>
        <taxon>Sordariomycetes</taxon>
        <taxon>Hypocreomycetidae</taxon>
        <taxon>Hypocreales</taxon>
        <taxon>Nectriaceae</taxon>
        <taxon>Fusarium</taxon>
        <taxon>Fusarium incarnatum-equiseti species complex</taxon>
    </lineage>
</organism>
<feature type="domain" description="Clr5" evidence="2">
    <location>
        <begin position="101"/>
        <end position="153"/>
    </location>
</feature>
<dbReference type="Pfam" id="PF14420">
    <property type="entry name" value="Clr5"/>
    <property type="match status" value="1"/>
</dbReference>
<sequence length="227" mass="26269">MDNWVTFPDLFEQSLTDQQPSAYSLPREFDPGNELALHDFISAQQATNLLGTLHPLSLSQENLVPVPQDTVLAAVNDAELTTAAMDPPPKRRKEKGPTLRDKDWEPYKDRIFELVDSGEFYLHEIKEIIEEKSHFTASLKQYQARISKWGKDKKIKKPEMAAIVRKRQQRKLVEVDKRKQIFSVRGRNVEPHKIDRWMVRHEVSQTSLYAPSPVASKADSRFLYKRG</sequence>
<feature type="region of interest" description="Disordered" evidence="1">
    <location>
        <begin position="82"/>
        <end position="101"/>
    </location>
</feature>
<proteinExistence type="predicted"/>
<gene>
    <name evidence="3" type="ORF">NW768_010212</name>
</gene>
<keyword evidence="4" id="KW-1185">Reference proteome</keyword>
<dbReference type="PANTHER" id="PTHR38788">
    <property type="entry name" value="CLR5 DOMAIN-CONTAINING PROTEIN"/>
    <property type="match status" value="1"/>
</dbReference>
<evidence type="ECO:0000259" key="2">
    <source>
        <dbReference type="Pfam" id="PF14420"/>
    </source>
</evidence>
<evidence type="ECO:0000256" key="1">
    <source>
        <dbReference type="SAM" id="MobiDB-lite"/>
    </source>
</evidence>
<dbReference type="InterPro" id="IPR025676">
    <property type="entry name" value="Clr5_dom"/>
</dbReference>
<name>A0ABQ8R1N1_FUSEQ</name>
<dbReference type="Proteomes" id="UP001152024">
    <property type="component" value="Unassembled WGS sequence"/>
</dbReference>
<evidence type="ECO:0000313" key="3">
    <source>
        <dbReference type="EMBL" id="KAJ4122769.1"/>
    </source>
</evidence>
<accession>A0ABQ8R1N1</accession>
<dbReference type="EMBL" id="JAOQBH010000019">
    <property type="protein sequence ID" value="KAJ4122769.1"/>
    <property type="molecule type" value="Genomic_DNA"/>
</dbReference>
<reference evidence="3" key="1">
    <citation type="submission" date="2022-09" db="EMBL/GenBank/DDBJ databases">
        <title>Fusarium specimens isolated from Avocado Roots.</title>
        <authorList>
            <person name="Stajich J."/>
            <person name="Roper C."/>
            <person name="Heimlech-Rivalta G."/>
        </authorList>
    </citation>
    <scope>NUCLEOTIDE SEQUENCE</scope>
    <source>
        <strain evidence="3">CF00095</strain>
    </source>
</reference>
<dbReference type="PANTHER" id="PTHR38788:SF3">
    <property type="entry name" value="CLR5 DOMAIN-CONTAINING PROTEIN"/>
    <property type="match status" value="1"/>
</dbReference>
<comment type="caution">
    <text evidence="3">The sequence shown here is derived from an EMBL/GenBank/DDBJ whole genome shotgun (WGS) entry which is preliminary data.</text>
</comment>
<protein>
    <recommendedName>
        <fullName evidence="2">Clr5 domain-containing protein</fullName>
    </recommendedName>
</protein>